<feature type="transmembrane region" description="Helical" evidence="2">
    <location>
        <begin position="168"/>
        <end position="189"/>
    </location>
</feature>
<dbReference type="Proteomes" id="UP000273405">
    <property type="component" value="Unassembled WGS sequence"/>
</dbReference>
<name>A0A3A8NIH2_9BACT</name>
<keyword evidence="4" id="KW-1185">Reference proteome</keyword>
<feature type="compositionally biased region" description="Pro residues" evidence="1">
    <location>
        <begin position="129"/>
        <end position="139"/>
    </location>
</feature>
<evidence type="ECO:0000313" key="4">
    <source>
        <dbReference type="Proteomes" id="UP000273405"/>
    </source>
</evidence>
<gene>
    <name evidence="3" type="ORF">D7X12_13905</name>
</gene>
<dbReference type="AlphaFoldDB" id="A0A3A8NIH2"/>
<keyword evidence="2" id="KW-1133">Transmembrane helix</keyword>
<comment type="caution">
    <text evidence="3">The sequence shown here is derived from an EMBL/GenBank/DDBJ whole genome shotgun (WGS) entry which is preliminary data.</text>
</comment>
<accession>A0A3A8NIH2</accession>
<reference evidence="4" key="1">
    <citation type="submission" date="2018-09" db="EMBL/GenBank/DDBJ databases">
        <authorList>
            <person name="Livingstone P.G."/>
            <person name="Whitworth D.E."/>
        </authorList>
    </citation>
    <scope>NUCLEOTIDE SEQUENCE [LARGE SCALE GENOMIC DNA]</scope>
    <source>
        <strain evidence="4">CA040B</strain>
    </source>
</reference>
<sequence>MLLGLTVLPSLQATAQEQGRVQPYLLSVRRLYENLEYERALEQLSRARRLSSGKEEDVLLSLYEGAILADLGRVEESDAAFKAALFVRPEAKLPVLASPKVEERFEAVRRQVKQQVEAAARGQADAPVQVPPPEAPPTSVPDAPHAPALAPEAFVAQTSSGQGPRTGAWLPATIGGGLLVGGGVCYLLARAEQSKLRGNDAGLATLDDVKRSASRGKRYQWVGVGLAGAGVVGLGVSAGVYLLGRPSQAKTLGMGVSTDGTSVFVQGGWP</sequence>
<keyword evidence="2" id="KW-0472">Membrane</keyword>
<evidence type="ECO:0000256" key="2">
    <source>
        <dbReference type="SAM" id="Phobius"/>
    </source>
</evidence>
<protein>
    <submittedName>
        <fullName evidence="3">Tetratricopeptide repeat protein</fullName>
    </submittedName>
</protein>
<dbReference type="EMBL" id="RAWG01000071">
    <property type="protein sequence ID" value="RKH43160.1"/>
    <property type="molecule type" value="Genomic_DNA"/>
</dbReference>
<evidence type="ECO:0000256" key="1">
    <source>
        <dbReference type="SAM" id="MobiDB-lite"/>
    </source>
</evidence>
<evidence type="ECO:0000313" key="3">
    <source>
        <dbReference type="EMBL" id="RKH43160.1"/>
    </source>
</evidence>
<feature type="transmembrane region" description="Helical" evidence="2">
    <location>
        <begin position="221"/>
        <end position="244"/>
    </location>
</feature>
<proteinExistence type="predicted"/>
<keyword evidence="2" id="KW-0812">Transmembrane</keyword>
<feature type="region of interest" description="Disordered" evidence="1">
    <location>
        <begin position="116"/>
        <end position="146"/>
    </location>
</feature>
<organism evidence="3 4">
    <name type="scientific">Corallococcus sicarius</name>
    <dbReference type="NCBI Taxonomy" id="2316726"/>
    <lineage>
        <taxon>Bacteria</taxon>
        <taxon>Pseudomonadati</taxon>
        <taxon>Myxococcota</taxon>
        <taxon>Myxococcia</taxon>
        <taxon>Myxococcales</taxon>
        <taxon>Cystobacterineae</taxon>
        <taxon>Myxococcaceae</taxon>
        <taxon>Corallococcus</taxon>
    </lineage>
</organism>